<name>A0A8H7QVM9_9FUNG</name>
<feature type="transmembrane region" description="Helical" evidence="1">
    <location>
        <begin position="33"/>
        <end position="54"/>
    </location>
</feature>
<keyword evidence="1" id="KW-0472">Membrane</keyword>
<evidence type="ECO:0000313" key="3">
    <source>
        <dbReference type="Proteomes" id="UP000603453"/>
    </source>
</evidence>
<feature type="transmembrane region" description="Helical" evidence="1">
    <location>
        <begin position="6"/>
        <end position="26"/>
    </location>
</feature>
<reference evidence="2" key="1">
    <citation type="submission" date="2020-12" db="EMBL/GenBank/DDBJ databases">
        <title>Metabolic potential, ecology and presence of endohyphal bacteria is reflected in genomic diversity of Mucoromycotina.</title>
        <authorList>
            <person name="Muszewska A."/>
            <person name="Okrasinska A."/>
            <person name="Steczkiewicz K."/>
            <person name="Drgas O."/>
            <person name="Orlowska M."/>
            <person name="Perlinska-Lenart U."/>
            <person name="Aleksandrzak-Piekarczyk T."/>
            <person name="Szatraj K."/>
            <person name="Zielenkiewicz U."/>
            <person name="Pilsyk S."/>
            <person name="Malc E."/>
            <person name="Mieczkowski P."/>
            <person name="Kruszewska J.S."/>
            <person name="Biernat P."/>
            <person name="Pawlowska J."/>
        </authorList>
    </citation>
    <scope>NUCLEOTIDE SEQUENCE</scope>
    <source>
        <strain evidence="2">WA0000017839</strain>
    </source>
</reference>
<sequence length="342" mass="38997">MLYSPQEKVWIMYAVLLACLNLYLTLRIRKNLLLIPFLVFGVLVTIGTICLLANNSGVFQSASNSVNPVFIGDRYWQDQSLSLSVLPTASVLLLFGIMEAQLIFIRHMAVAIHNRDHWGSIYLRDPEKSQGFLTAQKKKKSSLRPWTYWASLILMVLYLCTAICSFVIQTMDHDTKGLGVAVCVSVLCLLACFNVGVILFSCNSSANHIRTIRKNRDDLMFLRFTPVLFLVLMMGMTVISWVSYLQIDGINMAAWISIETLTVYLPLMLILIMCIYTGKIQTMGRQYPIEVAQQQQNKRVYPQKQMYSYQTVRDMETVTKKLSFYEVNKVIPTPPPATYSNH</sequence>
<feature type="transmembrane region" description="Helical" evidence="1">
    <location>
        <begin position="221"/>
        <end position="242"/>
    </location>
</feature>
<dbReference type="EMBL" id="JAEPRD010000101">
    <property type="protein sequence ID" value="KAG2199090.1"/>
    <property type="molecule type" value="Genomic_DNA"/>
</dbReference>
<protein>
    <submittedName>
        <fullName evidence="2">Uncharacterized protein</fullName>
    </submittedName>
</protein>
<comment type="caution">
    <text evidence="2">The sequence shown here is derived from an EMBL/GenBank/DDBJ whole genome shotgun (WGS) entry which is preliminary data.</text>
</comment>
<dbReference type="Proteomes" id="UP000603453">
    <property type="component" value="Unassembled WGS sequence"/>
</dbReference>
<keyword evidence="1" id="KW-1133">Transmembrane helix</keyword>
<feature type="transmembrane region" description="Helical" evidence="1">
    <location>
        <begin position="85"/>
        <end position="105"/>
    </location>
</feature>
<keyword evidence="1" id="KW-0812">Transmembrane</keyword>
<evidence type="ECO:0000313" key="2">
    <source>
        <dbReference type="EMBL" id="KAG2199090.1"/>
    </source>
</evidence>
<accession>A0A8H7QVM9</accession>
<evidence type="ECO:0000256" key="1">
    <source>
        <dbReference type="SAM" id="Phobius"/>
    </source>
</evidence>
<feature type="transmembrane region" description="Helical" evidence="1">
    <location>
        <begin position="146"/>
        <end position="171"/>
    </location>
</feature>
<dbReference type="AlphaFoldDB" id="A0A8H7QVM9"/>
<organism evidence="2 3">
    <name type="scientific">Mucor saturninus</name>
    <dbReference type="NCBI Taxonomy" id="64648"/>
    <lineage>
        <taxon>Eukaryota</taxon>
        <taxon>Fungi</taxon>
        <taxon>Fungi incertae sedis</taxon>
        <taxon>Mucoromycota</taxon>
        <taxon>Mucoromycotina</taxon>
        <taxon>Mucoromycetes</taxon>
        <taxon>Mucorales</taxon>
        <taxon>Mucorineae</taxon>
        <taxon>Mucoraceae</taxon>
        <taxon>Mucor</taxon>
    </lineage>
</organism>
<feature type="transmembrane region" description="Helical" evidence="1">
    <location>
        <begin position="177"/>
        <end position="200"/>
    </location>
</feature>
<feature type="transmembrane region" description="Helical" evidence="1">
    <location>
        <begin position="254"/>
        <end position="276"/>
    </location>
</feature>
<dbReference type="OrthoDB" id="2280705at2759"/>
<keyword evidence="3" id="KW-1185">Reference proteome</keyword>
<proteinExistence type="predicted"/>
<gene>
    <name evidence="2" type="ORF">INT47_005094</name>
</gene>